<evidence type="ECO:0000313" key="1">
    <source>
        <dbReference type="Proteomes" id="UP000887579"/>
    </source>
</evidence>
<proteinExistence type="predicted"/>
<evidence type="ECO:0000313" key="2">
    <source>
        <dbReference type="WBParaSite" id="ES5_v2.g12018.t1"/>
    </source>
</evidence>
<dbReference type="WBParaSite" id="ES5_v2.g12018.t1">
    <property type="protein sequence ID" value="ES5_v2.g12018.t1"/>
    <property type="gene ID" value="ES5_v2.g12018"/>
</dbReference>
<protein>
    <submittedName>
        <fullName evidence="2">Ufm1-specific protease</fullName>
    </submittedName>
</protein>
<name>A0AC34F4L2_9BILA</name>
<organism evidence="1 2">
    <name type="scientific">Panagrolaimus sp. ES5</name>
    <dbReference type="NCBI Taxonomy" id="591445"/>
    <lineage>
        <taxon>Eukaryota</taxon>
        <taxon>Metazoa</taxon>
        <taxon>Ecdysozoa</taxon>
        <taxon>Nematoda</taxon>
        <taxon>Chromadorea</taxon>
        <taxon>Rhabditida</taxon>
        <taxon>Tylenchina</taxon>
        <taxon>Panagrolaimomorpha</taxon>
        <taxon>Panagrolaimoidea</taxon>
        <taxon>Panagrolaimidae</taxon>
        <taxon>Panagrolaimus</taxon>
    </lineage>
</organism>
<accession>A0AC34F4L2</accession>
<reference evidence="2" key="1">
    <citation type="submission" date="2022-11" db="UniProtKB">
        <authorList>
            <consortium name="WormBaseParasite"/>
        </authorList>
    </citation>
    <scope>IDENTIFICATION</scope>
</reference>
<sequence length="414" mass="46796">MSEKFKEIHISLKCLIQQFGKLESKSSPLSKAYYFGYHKSDAIVQITHIIFLSDDNEPLKTLYESFLPAGISLIGFTTFDGSSEVSLLNHAFIKPVDDEESSVTSAPFISIPFSLDVEHFGKESSENKTETLRRAMFQLKELIIREGPEGDFTKLSKYSSIIFDENQPFISLKDTSEKAYFKSEIENLANSKDTIESKPLPPMDFDFGKLLINPHLEVKHKPKDLCSIVKGNYAYFHYHCDGFDDAGWGCAYRSLQTIWSWLCFQGRINRMPPSHKEIQECLVKIGDKPSKFIGSQGWIGSFEIGFVLQNLANIEYRTLHSGSGKDLDEHGRALSYHFEHNGAPVMIGGGSYAHTILGVDYNRKTGECEYLILDPHYTGKDIVSSAISGNGIVWKTKKFFDPKSYYNLLLVINP</sequence>
<dbReference type="Proteomes" id="UP000887579">
    <property type="component" value="Unplaced"/>
</dbReference>